<dbReference type="GO" id="GO:0008381">
    <property type="term" value="F:mechanosensitive monoatomic ion channel activity"/>
    <property type="evidence" value="ECO:0007669"/>
    <property type="project" value="UniProtKB-ARBA"/>
</dbReference>
<keyword evidence="4 8" id="KW-0812">Transmembrane</keyword>
<feature type="transmembrane region" description="Helical" evidence="8">
    <location>
        <begin position="282"/>
        <end position="301"/>
    </location>
</feature>
<dbReference type="Pfam" id="PF12794">
    <property type="entry name" value="MscS_TM"/>
    <property type="match status" value="1"/>
</dbReference>
<evidence type="ECO:0000259" key="13">
    <source>
        <dbReference type="Pfam" id="PF21082"/>
    </source>
</evidence>
<dbReference type="PROSITE" id="PS01246">
    <property type="entry name" value="UPF0003"/>
    <property type="match status" value="1"/>
</dbReference>
<dbReference type="OrthoDB" id="9799209at2"/>
<feature type="domain" description="DUF3772" evidence="11">
    <location>
        <begin position="129"/>
        <end position="189"/>
    </location>
</feature>
<dbReference type="Gene3D" id="3.30.70.100">
    <property type="match status" value="1"/>
</dbReference>
<dbReference type="Gene3D" id="1.10.287.1260">
    <property type="match status" value="1"/>
</dbReference>
<dbReference type="EMBL" id="BKAJ01000090">
    <property type="protein sequence ID" value="GEP57944.1"/>
    <property type="molecule type" value="Genomic_DNA"/>
</dbReference>
<evidence type="ECO:0000313" key="14">
    <source>
        <dbReference type="EMBL" id="GEP57944.1"/>
    </source>
</evidence>
<keyword evidence="5 8" id="KW-1133">Transmembrane helix</keyword>
<dbReference type="InterPro" id="IPR052702">
    <property type="entry name" value="MscS-like_channel"/>
</dbReference>
<evidence type="ECO:0000256" key="5">
    <source>
        <dbReference type="ARBA" id="ARBA00022989"/>
    </source>
</evidence>
<dbReference type="InterPro" id="IPR006686">
    <property type="entry name" value="MscS_channel_CS"/>
</dbReference>
<dbReference type="Pfam" id="PF12607">
    <property type="entry name" value="DUF3772"/>
    <property type="match status" value="1"/>
</dbReference>
<organism evidence="14 15">
    <name type="scientific">Reyranella soli</name>
    <dbReference type="NCBI Taxonomy" id="1230389"/>
    <lineage>
        <taxon>Bacteria</taxon>
        <taxon>Pseudomonadati</taxon>
        <taxon>Pseudomonadota</taxon>
        <taxon>Alphaproteobacteria</taxon>
        <taxon>Hyphomicrobiales</taxon>
        <taxon>Reyranellaceae</taxon>
        <taxon>Reyranella</taxon>
    </lineage>
</organism>
<evidence type="ECO:0000256" key="4">
    <source>
        <dbReference type="ARBA" id="ARBA00022692"/>
    </source>
</evidence>
<dbReference type="RefSeq" id="WP_147152702.1">
    <property type="nucleotide sequence ID" value="NZ_BKAJ01000090.1"/>
</dbReference>
<feature type="transmembrane region" description="Helical" evidence="8">
    <location>
        <begin position="353"/>
        <end position="376"/>
    </location>
</feature>
<protein>
    <submittedName>
        <fullName evidence="14">Mechanosensitive ion channel protein MscS</fullName>
    </submittedName>
</protein>
<evidence type="ECO:0000256" key="9">
    <source>
        <dbReference type="SAM" id="SignalP"/>
    </source>
</evidence>
<dbReference type="AlphaFoldDB" id="A0A512NG84"/>
<comment type="caution">
    <text evidence="14">The sequence shown here is derived from an EMBL/GenBank/DDBJ whole genome shotgun (WGS) entry which is preliminary data.</text>
</comment>
<dbReference type="InterPro" id="IPR022249">
    <property type="entry name" value="DUF3772"/>
</dbReference>
<dbReference type="Proteomes" id="UP000321058">
    <property type="component" value="Unassembled WGS sequence"/>
</dbReference>
<evidence type="ECO:0000256" key="2">
    <source>
        <dbReference type="ARBA" id="ARBA00008017"/>
    </source>
</evidence>
<dbReference type="SUPFAM" id="SSF82861">
    <property type="entry name" value="Mechanosensitive channel protein MscS (YggB), transmembrane region"/>
    <property type="match status" value="1"/>
</dbReference>
<evidence type="ECO:0000259" key="10">
    <source>
        <dbReference type="Pfam" id="PF00924"/>
    </source>
</evidence>
<accession>A0A512NG84</accession>
<dbReference type="InterPro" id="IPR010920">
    <property type="entry name" value="LSM_dom_sf"/>
</dbReference>
<evidence type="ECO:0000259" key="11">
    <source>
        <dbReference type="Pfam" id="PF12607"/>
    </source>
</evidence>
<evidence type="ECO:0000256" key="6">
    <source>
        <dbReference type="ARBA" id="ARBA00023136"/>
    </source>
</evidence>
<dbReference type="InterPro" id="IPR049278">
    <property type="entry name" value="MS_channel_C"/>
</dbReference>
<feature type="transmembrane region" description="Helical" evidence="8">
    <location>
        <begin position="424"/>
        <end position="441"/>
    </location>
</feature>
<dbReference type="SUPFAM" id="SSF82689">
    <property type="entry name" value="Mechanosensitive channel protein MscS (YggB), C-terminal domain"/>
    <property type="match status" value="1"/>
</dbReference>
<feature type="chain" id="PRO_5021760523" evidence="9">
    <location>
        <begin position="23"/>
        <end position="803"/>
    </location>
</feature>
<feature type="domain" description="Mechanosensitive ion channel MscS C-terminal" evidence="13">
    <location>
        <begin position="688"/>
        <end position="766"/>
    </location>
</feature>
<keyword evidence="9" id="KW-0732">Signal</keyword>
<evidence type="ECO:0000256" key="3">
    <source>
        <dbReference type="ARBA" id="ARBA00022475"/>
    </source>
</evidence>
<feature type="transmembrane region" description="Helical" evidence="8">
    <location>
        <begin position="244"/>
        <end position="262"/>
    </location>
</feature>
<dbReference type="Pfam" id="PF00924">
    <property type="entry name" value="MS_channel_2nd"/>
    <property type="match status" value="1"/>
</dbReference>
<feature type="domain" description="Mechanosensitive ion channel MscS" evidence="10">
    <location>
        <begin position="614"/>
        <end position="680"/>
    </location>
</feature>
<feature type="transmembrane region" description="Helical" evidence="8">
    <location>
        <begin position="397"/>
        <end position="418"/>
    </location>
</feature>
<evidence type="ECO:0000256" key="7">
    <source>
        <dbReference type="SAM" id="MobiDB-lite"/>
    </source>
</evidence>
<feature type="transmembrane region" description="Helical" evidence="8">
    <location>
        <begin position="322"/>
        <end position="341"/>
    </location>
</feature>
<dbReference type="Gene3D" id="2.30.30.60">
    <property type="match status" value="1"/>
</dbReference>
<feature type="compositionally biased region" description="Basic and acidic residues" evidence="7">
    <location>
        <begin position="788"/>
        <end position="797"/>
    </location>
</feature>
<gene>
    <name evidence="14" type="ORF">RSO01_51100</name>
</gene>
<dbReference type="PANTHER" id="PTHR30347">
    <property type="entry name" value="POTASSIUM CHANNEL RELATED"/>
    <property type="match status" value="1"/>
</dbReference>
<feature type="region of interest" description="Disordered" evidence="7">
    <location>
        <begin position="784"/>
        <end position="803"/>
    </location>
</feature>
<feature type="transmembrane region" description="Helical" evidence="8">
    <location>
        <begin position="480"/>
        <end position="501"/>
    </location>
</feature>
<sequence>MRFPIRLAWLLLLLVTAGPALAQTPAPPQRPFGQLVELWTRQLDRIATRAEQANLLPVEIDALREQAGDVRTAAAAAANLARGDLADTRKLLAPLEAKPASDAVPESDAVKAERDRLTEQATVSEGRVKQCEVIIARADQLIERLTKLRGEVMLRTLLRRDASPLSRDVWSKLGPELGTSLQALSTATSAWLGAGLQFDGRDLAGLAGWAIITVLLWAGGRFLRRRFGRGEATEPGQRDRTVTAAIDGVGLVLVPILAVWLIGKLLLATMPPSPINILLPELMTRVITFLLVVGLTATALSPHRPAWRILPFTNQSAQQLSLALRRLMAVGLTVDFIYVALTRSGGETDALSAVGALVLATVISLLTLPALANRAWHAAQPEGEERSSMIGGTWWSVARLLLSVAVLSSIVFALLGYATLAAQLHNAIYFTCLLIAVALLAHRMIGDLLEEAAAPDTPSGRWVRHRLGLPSDATLRGQHLVMLVVDIVLLALLAVLIPAAWGVDTDAILNGAGQLIRGVQVGGVTISLGNIGMAILAFVVCILLARLIRRIVRDRVLPTVDAPMPLRQSIDAGLNYIGVIVAILIGIGALGIDFTNLAIVLGALSVGIGLGLQNIANNVISGVFLLVERPIKAGDWVTVSGHEGFVRRINIRATEVETFQRTHVLVPNSMFLQNPVVNRTYSDTSSRVEIKLTVGLGTDVAAMEGLLREAALGHPRVLRVPAPIVRFIQITTSGLDFELFVFVARLEDRLVVSNDLNKAILAKLIELKIVDPAPVPQLRLVAAENASTEERQPRKPTDAAASS</sequence>
<feature type="transmembrane region" description="Helical" evidence="8">
    <location>
        <begin position="521"/>
        <end position="545"/>
    </location>
</feature>
<name>A0A512NG84_9HYPH</name>
<dbReference type="PANTHER" id="PTHR30347:SF9">
    <property type="entry name" value="MINICONDUCTANCE MECHANOSENSITIVE CHANNEL MSCM"/>
    <property type="match status" value="1"/>
</dbReference>
<dbReference type="InterPro" id="IPR023408">
    <property type="entry name" value="MscS_beta-dom_sf"/>
</dbReference>
<feature type="domain" description="Mechanosensitive ion channel inner membrane" evidence="12">
    <location>
        <begin position="241"/>
        <end position="445"/>
    </location>
</feature>
<evidence type="ECO:0000313" key="15">
    <source>
        <dbReference type="Proteomes" id="UP000321058"/>
    </source>
</evidence>
<dbReference type="InterPro" id="IPR006685">
    <property type="entry name" value="MscS_channel_2nd"/>
</dbReference>
<dbReference type="InterPro" id="IPR025692">
    <property type="entry name" value="MscS_IM_dom1"/>
</dbReference>
<dbReference type="GO" id="GO:0005886">
    <property type="term" value="C:plasma membrane"/>
    <property type="evidence" value="ECO:0007669"/>
    <property type="project" value="UniProtKB-SubCell"/>
</dbReference>
<keyword evidence="6 8" id="KW-0472">Membrane</keyword>
<comment type="subcellular location">
    <subcellularLocation>
        <location evidence="1">Cell membrane</location>
        <topology evidence="1">Multi-pass membrane protein</topology>
    </subcellularLocation>
</comment>
<dbReference type="Pfam" id="PF21082">
    <property type="entry name" value="MS_channel_3rd"/>
    <property type="match status" value="1"/>
</dbReference>
<keyword evidence="15" id="KW-1185">Reference proteome</keyword>
<comment type="similarity">
    <text evidence="2">Belongs to the MscS (TC 1.A.23) family.</text>
</comment>
<dbReference type="InterPro" id="IPR011014">
    <property type="entry name" value="MscS_channel_TM-2"/>
</dbReference>
<feature type="transmembrane region" description="Helical" evidence="8">
    <location>
        <begin position="203"/>
        <end position="223"/>
    </location>
</feature>
<evidence type="ECO:0000259" key="12">
    <source>
        <dbReference type="Pfam" id="PF12794"/>
    </source>
</evidence>
<dbReference type="SUPFAM" id="SSF50182">
    <property type="entry name" value="Sm-like ribonucleoproteins"/>
    <property type="match status" value="1"/>
</dbReference>
<proteinExistence type="inferred from homology"/>
<dbReference type="InterPro" id="IPR011066">
    <property type="entry name" value="MscS_channel_C_sf"/>
</dbReference>
<evidence type="ECO:0000256" key="1">
    <source>
        <dbReference type="ARBA" id="ARBA00004651"/>
    </source>
</evidence>
<keyword evidence="3" id="KW-1003">Cell membrane</keyword>
<reference evidence="14 15" key="1">
    <citation type="submission" date="2019-07" db="EMBL/GenBank/DDBJ databases">
        <title>Whole genome shotgun sequence of Reyranella soli NBRC 108950.</title>
        <authorList>
            <person name="Hosoyama A."/>
            <person name="Uohara A."/>
            <person name="Ohji S."/>
            <person name="Ichikawa N."/>
        </authorList>
    </citation>
    <scope>NUCLEOTIDE SEQUENCE [LARGE SCALE GENOMIC DNA]</scope>
    <source>
        <strain evidence="14 15">NBRC 108950</strain>
    </source>
</reference>
<evidence type="ECO:0000256" key="8">
    <source>
        <dbReference type="SAM" id="Phobius"/>
    </source>
</evidence>
<feature type="signal peptide" evidence="9">
    <location>
        <begin position="1"/>
        <end position="22"/>
    </location>
</feature>
<feature type="transmembrane region" description="Helical" evidence="8">
    <location>
        <begin position="573"/>
        <end position="592"/>
    </location>
</feature>